<dbReference type="InterPro" id="IPR003439">
    <property type="entry name" value="ABC_transporter-like_ATP-bd"/>
</dbReference>
<dbReference type="OrthoDB" id="9802264at2"/>
<dbReference type="PROSITE" id="PS50893">
    <property type="entry name" value="ABC_TRANSPORTER_2"/>
    <property type="match status" value="2"/>
</dbReference>
<feature type="domain" description="ABC transporter" evidence="8">
    <location>
        <begin position="7"/>
        <end position="258"/>
    </location>
</feature>
<dbReference type="Proteomes" id="UP000199071">
    <property type="component" value="Unassembled WGS sequence"/>
</dbReference>
<dbReference type="InterPro" id="IPR013563">
    <property type="entry name" value="Oligopep_ABC_C"/>
</dbReference>
<dbReference type="InterPro" id="IPR017871">
    <property type="entry name" value="ABC_transporter-like_CS"/>
</dbReference>
<evidence type="ECO:0000313" key="9">
    <source>
        <dbReference type="EMBL" id="SDB25200.1"/>
    </source>
</evidence>
<dbReference type="CDD" id="cd03257">
    <property type="entry name" value="ABC_NikE_OppD_transporters"/>
    <property type="match status" value="2"/>
</dbReference>
<evidence type="ECO:0000256" key="2">
    <source>
        <dbReference type="ARBA" id="ARBA00005417"/>
    </source>
</evidence>
<dbReference type="Pfam" id="PF08352">
    <property type="entry name" value="oligo_HPY"/>
    <property type="match status" value="2"/>
</dbReference>
<evidence type="ECO:0000256" key="4">
    <source>
        <dbReference type="ARBA" id="ARBA00022475"/>
    </source>
</evidence>
<keyword evidence="7" id="KW-0472">Membrane</keyword>
<proteinExistence type="inferred from homology"/>
<evidence type="ECO:0000256" key="7">
    <source>
        <dbReference type="ARBA" id="ARBA00023136"/>
    </source>
</evidence>
<dbReference type="PANTHER" id="PTHR43297">
    <property type="entry name" value="OLIGOPEPTIDE TRANSPORT ATP-BINDING PROTEIN APPD"/>
    <property type="match status" value="1"/>
</dbReference>
<reference evidence="9 10" key="1">
    <citation type="submission" date="2016-10" db="EMBL/GenBank/DDBJ databases">
        <authorList>
            <person name="de Groot N.N."/>
        </authorList>
    </citation>
    <scope>NUCLEOTIDE SEQUENCE [LARGE SCALE GENOMIC DNA]</scope>
    <source>
        <strain evidence="9 10">ATCC 35022</strain>
    </source>
</reference>
<keyword evidence="10" id="KW-1185">Reference proteome</keyword>
<dbReference type="PANTHER" id="PTHR43297:SF2">
    <property type="entry name" value="DIPEPTIDE TRANSPORT ATP-BINDING PROTEIN DPPD"/>
    <property type="match status" value="1"/>
</dbReference>
<dbReference type="GO" id="GO:0016887">
    <property type="term" value="F:ATP hydrolysis activity"/>
    <property type="evidence" value="ECO:0007669"/>
    <property type="project" value="InterPro"/>
</dbReference>
<evidence type="ECO:0000256" key="3">
    <source>
        <dbReference type="ARBA" id="ARBA00022448"/>
    </source>
</evidence>
<dbReference type="Gene3D" id="3.40.50.300">
    <property type="entry name" value="P-loop containing nucleotide triphosphate hydrolases"/>
    <property type="match status" value="2"/>
</dbReference>
<dbReference type="GO" id="GO:0055085">
    <property type="term" value="P:transmembrane transport"/>
    <property type="evidence" value="ECO:0007669"/>
    <property type="project" value="UniProtKB-ARBA"/>
</dbReference>
<protein>
    <submittedName>
        <fullName evidence="9">Peptide/nickel transport system ATP-binding protein</fullName>
    </submittedName>
</protein>
<keyword evidence="4" id="KW-1003">Cell membrane</keyword>
<keyword evidence="5" id="KW-0547">Nucleotide-binding</keyword>
<dbReference type="PROSITE" id="PS00211">
    <property type="entry name" value="ABC_TRANSPORTER_1"/>
    <property type="match status" value="2"/>
</dbReference>
<evidence type="ECO:0000256" key="5">
    <source>
        <dbReference type="ARBA" id="ARBA00022741"/>
    </source>
</evidence>
<evidence type="ECO:0000256" key="6">
    <source>
        <dbReference type="ARBA" id="ARBA00022840"/>
    </source>
</evidence>
<dbReference type="NCBIfam" id="NF007739">
    <property type="entry name" value="PRK10419.1"/>
    <property type="match status" value="2"/>
</dbReference>
<dbReference type="EMBL" id="FMXQ01000003">
    <property type="protein sequence ID" value="SDB25200.1"/>
    <property type="molecule type" value="Genomic_DNA"/>
</dbReference>
<evidence type="ECO:0000259" key="8">
    <source>
        <dbReference type="PROSITE" id="PS50893"/>
    </source>
</evidence>
<dbReference type="STRING" id="665467.SAMN02982931_01957"/>
<name>A0A1G6BX68_9HYPH</name>
<dbReference type="SMART" id="SM00382">
    <property type="entry name" value="AAA"/>
    <property type="match status" value="2"/>
</dbReference>
<dbReference type="InterPro" id="IPR027417">
    <property type="entry name" value="P-loop_NTPase"/>
</dbReference>
<dbReference type="InterPro" id="IPR050388">
    <property type="entry name" value="ABC_Ni/Peptide_Import"/>
</dbReference>
<dbReference type="FunFam" id="3.40.50.300:FF:000016">
    <property type="entry name" value="Oligopeptide ABC transporter ATP-binding component"/>
    <property type="match status" value="2"/>
</dbReference>
<dbReference type="Pfam" id="PF00005">
    <property type="entry name" value="ABC_tran"/>
    <property type="match status" value="2"/>
</dbReference>
<dbReference type="AlphaFoldDB" id="A0A1G6BX68"/>
<dbReference type="NCBIfam" id="NF008453">
    <property type="entry name" value="PRK11308.1"/>
    <property type="match status" value="2"/>
</dbReference>
<keyword evidence="6 9" id="KW-0067">ATP-binding</keyword>
<comment type="subcellular location">
    <subcellularLocation>
        <location evidence="1">Cell inner membrane</location>
        <topology evidence="1">Peripheral membrane protein</topology>
    </subcellularLocation>
</comment>
<accession>A0A1G6BX68</accession>
<dbReference type="RefSeq" id="WP_090876215.1">
    <property type="nucleotide sequence ID" value="NZ_FMXQ01000003.1"/>
</dbReference>
<evidence type="ECO:0000313" key="10">
    <source>
        <dbReference type="Proteomes" id="UP000199071"/>
    </source>
</evidence>
<gene>
    <name evidence="9" type="ORF">SAMN02982931_01957</name>
</gene>
<comment type="similarity">
    <text evidence="2">Belongs to the ABC transporter superfamily.</text>
</comment>
<sequence>MTDTPVLDVRDLRIAFGAGRKAREVVHGVSFTVQRGEVVAIVGESGSGKSVTALSLMGLLPRGHGAVTGGSAHFEETDLITLAPEPLRRIRGARIGMVFQEPMTSLNPVLTIGRQMTEGMMAHGRVSERQAREAAIAMLERVGIDDGRRRLGQYPHEFSGGMRQRVMIAMAMMMKPALLIADEPTTALDVTIQAQILDLMRTLIAETGTSLILITHDMGVVAETADRVVVMHDGRVVEEADAKTLFAMPGQAYTRALLAAVPRLDGAVAGAVARPAGREPVVRIDSVSKTFGGRTGTRALDGVSLDVMAGEVVALVGESGSGKSTLGRAVARLLDVDDGAILVDGHNMAEMRGATLRRARARVQMIFQDPYASLDPRFSIGRTVAEPILIHGGGGRREASERAAALLQRVGLDRPMARRFPHEFSGGQRQRVAIARALAAGPKIIVADEPTSALDVTIQAQVLDLLAELRDEQGIALLFISHDLAVVRQISSRVAVMRSGRLLETGPTEAVLGSPRHAYTRALLSAAPVPDPAKRGRVRVTVAAGSYPDGPLVEAAPGHWVAS</sequence>
<keyword evidence="3" id="KW-0813">Transport</keyword>
<dbReference type="SUPFAM" id="SSF52540">
    <property type="entry name" value="P-loop containing nucleoside triphosphate hydrolases"/>
    <property type="match status" value="2"/>
</dbReference>
<feature type="domain" description="ABC transporter" evidence="8">
    <location>
        <begin position="282"/>
        <end position="524"/>
    </location>
</feature>
<dbReference type="InterPro" id="IPR003593">
    <property type="entry name" value="AAA+_ATPase"/>
</dbReference>
<dbReference type="GO" id="GO:0005524">
    <property type="term" value="F:ATP binding"/>
    <property type="evidence" value="ECO:0007669"/>
    <property type="project" value="UniProtKB-KW"/>
</dbReference>
<dbReference type="GO" id="GO:0015833">
    <property type="term" value="P:peptide transport"/>
    <property type="evidence" value="ECO:0007669"/>
    <property type="project" value="InterPro"/>
</dbReference>
<evidence type="ECO:0000256" key="1">
    <source>
        <dbReference type="ARBA" id="ARBA00004417"/>
    </source>
</evidence>
<organism evidence="9 10">
    <name type="scientific">Bauldia litoralis</name>
    <dbReference type="NCBI Taxonomy" id="665467"/>
    <lineage>
        <taxon>Bacteria</taxon>
        <taxon>Pseudomonadati</taxon>
        <taxon>Pseudomonadota</taxon>
        <taxon>Alphaproteobacteria</taxon>
        <taxon>Hyphomicrobiales</taxon>
        <taxon>Kaistiaceae</taxon>
        <taxon>Bauldia</taxon>
    </lineage>
</organism>
<dbReference type="GO" id="GO:0005886">
    <property type="term" value="C:plasma membrane"/>
    <property type="evidence" value="ECO:0007669"/>
    <property type="project" value="UniProtKB-SubCell"/>
</dbReference>